<reference evidence="1 2" key="1">
    <citation type="submission" date="2020-10" db="EMBL/GenBank/DDBJ databases">
        <title>Identification of Nocardia species via Next-generation sequencing and recognition of intraspecies genetic diversity.</title>
        <authorList>
            <person name="Li P."/>
            <person name="Li P."/>
            <person name="Lu B."/>
        </authorList>
    </citation>
    <scope>NUCLEOTIDE SEQUENCE [LARGE SCALE GENOMIC DNA]</scope>
    <source>
        <strain evidence="1 2">N-11</strain>
    </source>
</reference>
<dbReference type="Proteomes" id="UP000807309">
    <property type="component" value="Unassembled WGS sequence"/>
</dbReference>
<dbReference type="RefSeq" id="WP_195036434.1">
    <property type="nucleotide sequence ID" value="NZ_JADLRE010000046.1"/>
</dbReference>
<evidence type="ECO:0000313" key="2">
    <source>
        <dbReference type="Proteomes" id="UP000807309"/>
    </source>
</evidence>
<sequence>MQLAEKTELLKDFECWVKLVDWAAHAENEVERENPALRAEELARKWRSVAAEDWNALCDQYEQWCARVAAKGTREPCKSCWDVARNGWSPLSA</sequence>
<keyword evidence="2" id="KW-1185">Reference proteome</keyword>
<protein>
    <submittedName>
        <fullName evidence="1">Uncharacterized protein</fullName>
    </submittedName>
</protein>
<evidence type="ECO:0000313" key="1">
    <source>
        <dbReference type="EMBL" id="MBF6229602.1"/>
    </source>
</evidence>
<organism evidence="1 2">
    <name type="scientific">Nocardia abscessus</name>
    <dbReference type="NCBI Taxonomy" id="120957"/>
    <lineage>
        <taxon>Bacteria</taxon>
        <taxon>Bacillati</taxon>
        <taxon>Actinomycetota</taxon>
        <taxon>Actinomycetes</taxon>
        <taxon>Mycobacteriales</taxon>
        <taxon>Nocardiaceae</taxon>
        <taxon>Nocardia</taxon>
    </lineage>
</organism>
<accession>A0ABS0CGY5</accession>
<comment type="caution">
    <text evidence="1">The sequence shown here is derived from an EMBL/GenBank/DDBJ whole genome shotgun (WGS) entry which is preliminary data.</text>
</comment>
<dbReference type="EMBL" id="JADLRE010000046">
    <property type="protein sequence ID" value="MBF6229602.1"/>
    <property type="molecule type" value="Genomic_DNA"/>
</dbReference>
<proteinExistence type="predicted"/>
<gene>
    <name evidence="1" type="ORF">IU470_31505</name>
</gene>
<name>A0ABS0CGY5_9NOCA</name>